<gene>
    <name evidence="8" type="ORF">SAMN02745164_02203</name>
</gene>
<evidence type="ECO:0000256" key="2">
    <source>
        <dbReference type="ARBA" id="ARBA00022908"/>
    </source>
</evidence>
<dbReference type="InterPro" id="IPR011010">
    <property type="entry name" value="DNA_brk_join_enz"/>
</dbReference>
<feature type="domain" description="Core-binding (CB)" evidence="7">
    <location>
        <begin position="9"/>
        <end position="88"/>
    </location>
</feature>
<evidence type="ECO:0000313" key="8">
    <source>
        <dbReference type="EMBL" id="SHF30244.1"/>
    </source>
</evidence>
<dbReference type="RefSeq" id="WP_072866067.1">
    <property type="nucleotide sequence ID" value="NZ_FQUI01000063.1"/>
</dbReference>
<dbReference type="Gene3D" id="1.10.150.130">
    <property type="match status" value="1"/>
</dbReference>
<dbReference type="AlphaFoldDB" id="A0A1M5AJD6"/>
<dbReference type="OrthoDB" id="9785687at2"/>
<name>A0A1M5AJD6_MARH1</name>
<accession>A0A1M5AJD6</accession>
<dbReference type="GO" id="GO:0006310">
    <property type="term" value="P:DNA recombination"/>
    <property type="evidence" value="ECO:0007669"/>
    <property type="project" value="UniProtKB-KW"/>
</dbReference>
<reference evidence="8" key="1">
    <citation type="submission" date="2016-11" db="EMBL/GenBank/DDBJ databases">
        <authorList>
            <person name="Varghese N."/>
            <person name="Submissions S."/>
        </authorList>
    </citation>
    <scope>NUCLEOTIDE SEQUENCE [LARGE SCALE GENOMIC DNA]</scope>
    <source>
        <strain evidence="8">DSM 16785</strain>
    </source>
</reference>
<dbReference type="PROSITE" id="PS51898">
    <property type="entry name" value="TYR_RECOMBINASE"/>
    <property type="match status" value="1"/>
</dbReference>
<protein>
    <submittedName>
        <fullName evidence="8">Phage integrase, N-terminal SAM-like domain</fullName>
    </submittedName>
</protein>
<dbReference type="PROSITE" id="PS51900">
    <property type="entry name" value="CB"/>
    <property type="match status" value="1"/>
</dbReference>
<feature type="domain" description="Tyr recombinase" evidence="6">
    <location>
        <begin position="109"/>
        <end position="306"/>
    </location>
</feature>
<dbReference type="PANTHER" id="PTHR30349:SF41">
    <property type="entry name" value="INTEGRASE_RECOMBINASE PROTEIN MJ0367-RELATED"/>
    <property type="match status" value="1"/>
</dbReference>
<comment type="similarity">
    <text evidence="1">Belongs to the 'phage' integrase family.</text>
</comment>
<dbReference type="InterPro" id="IPR010998">
    <property type="entry name" value="Integrase_recombinase_N"/>
</dbReference>
<evidence type="ECO:0000313" key="9">
    <source>
        <dbReference type="Proteomes" id="UP000184334"/>
    </source>
</evidence>
<dbReference type="Gene3D" id="1.10.443.10">
    <property type="entry name" value="Intergrase catalytic core"/>
    <property type="match status" value="1"/>
</dbReference>
<sequence length="309" mass="35920">MEIERKEINKFDEILIEFLEELDDVKDETKKQYTKSIKYFLNYLKKHNVSKPTPKTVKMWKTYLLKEKSPYTVNLYLSGIRRFFSFLEDKGLYKNIAKNVKGAKRPFGHQKDILTDEEIREIFGAIDTSDLAGKRNMAIIKTLAYTGLRTYSLINIKIKDIIKRNKKVLLHYKSKGHVGKDSIISLHKDVYESINEYLKERSKIKKYKPTDPLFISLSKNSYGKALTERAIQLIIDRYFNELGLKEFRGGKKLSAHSFRHTVITKIALKHGIETAKQIAGHKNIATTQIYYHEATSASLDADELIDFNE</sequence>
<evidence type="ECO:0000256" key="5">
    <source>
        <dbReference type="PROSITE-ProRule" id="PRU01248"/>
    </source>
</evidence>
<proteinExistence type="inferred from homology"/>
<dbReference type="InterPro" id="IPR004107">
    <property type="entry name" value="Integrase_SAM-like_N"/>
</dbReference>
<dbReference type="InterPro" id="IPR013762">
    <property type="entry name" value="Integrase-like_cat_sf"/>
</dbReference>
<dbReference type="InterPro" id="IPR050090">
    <property type="entry name" value="Tyrosine_recombinase_XerCD"/>
</dbReference>
<dbReference type="GO" id="GO:0015074">
    <property type="term" value="P:DNA integration"/>
    <property type="evidence" value="ECO:0007669"/>
    <property type="project" value="UniProtKB-KW"/>
</dbReference>
<evidence type="ECO:0000256" key="3">
    <source>
        <dbReference type="ARBA" id="ARBA00023125"/>
    </source>
</evidence>
<dbReference type="InterPro" id="IPR044068">
    <property type="entry name" value="CB"/>
</dbReference>
<dbReference type="GO" id="GO:0003677">
    <property type="term" value="F:DNA binding"/>
    <property type="evidence" value="ECO:0007669"/>
    <property type="project" value="UniProtKB-UniRule"/>
</dbReference>
<evidence type="ECO:0000256" key="1">
    <source>
        <dbReference type="ARBA" id="ARBA00008857"/>
    </source>
</evidence>
<organism evidence="8 9">
    <name type="scientific">Marinitoga hydrogenitolerans (strain DSM 16785 / JCM 12826 / AT1271)</name>
    <dbReference type="NCBI Taxonomy" id="1122195"/>
    <lineage>
        <taxon>Bacteria</taxon>
        <taxon>Thermotogati</taxon>
        <taxon>Thermotogota</taxon>
        <taxon>Thermotogae</taxon>
        <taxon>Petrotogales</taxon>
        <taxon>Petrotogaceae</taxon>
        <taxon>Marinitoga</taxon>
    </lineage>
</organism>
<evidence type="ECO:0000259" key="6">
    <source>
        <dbReference type="PROSITE" id="PS51898"/>
    </source>
</evidence>
<keyword evidence="2" id="KW-0229">DNA integration</keyword>
<keyword evidence="9" id="KW-1185">Reference proteome</keyword>
<dbReference type="Pfam" id="PF00589">
    <property type="entry name" value="Phage_integrase"/>
    <property type="match status" value="1"/>
</dbReference>
<dbReference type="SUPFAM" id="SSF56349">
    <property type="entry name" value="DNA breaking-rejoining enzymes"/>
    <property type="match status" value="1"/>
</dbReference>
<comment type="caution">
    <text evidence="8">The sequence shown here is derived from an EMBL/GenBank/DDBJ whole genome shotgun (WGS) entry which is preliminary data.</text>
</comment>
<dbReference type="PANTHER" id="PTHR30349">
    <property type="entry name" value="PHAGE INTEGRASE-RELATED"/>
    <property type="match status" value="1"/>
</dbReference>
<dbReference type="Pfam" id="PF02899">
    <property type="entry name" value="Phage_int_SAM_1"/>
    <property type="match status" value="1"/>
</dbReference>
<keyword evidence="4" id="KW-0233">DNA recombination</keyword>
<keyword evidence="3 5" id="KW-0238">DNA-binding</keyword>
<dbReference type="STRING" id="1122195.SAMN02745164_02203"/>
<dbReference type="EMBL" id="FQUI01000063">
    <property type="protein sequence ID" value="SHF30244.1"/>
    <property type="molecule type" value="Genomic_DNA"/>
</dbReference>
<dbReference type="InterPro" id="IPR002104">
    <property type="entry name" value="Integrase_catalytic"/>
</dbReference>
<evidence type="ECO:0000259" key="7">
    <source>
        <dbReference type="PROSITE" id="PS51900"/>
    </source>
</evidence>
<dbReference type="Proteomes" id="UP000184334">
    <property type="component" value="Unassembled WGS sequence"/>
</dbReference>
<evidence type="ECO:0000256" key="4">
    <source>
        <dbReference type="ARBA" id="ARBA00023172"/>
    </source>
</evidence>